<proteinExistence type="predicted"/>
<accession>A0A2K3PE92</accession>
<name>A0A2K3PE92_TRIPR</name>
<dbReference type="Proteomes" id="UP000236291">
    <property type="component" value="Unassembled WGS sequence"/>
</dbReference>
<feature type="non-terminal residue" evidence="1">
    <location>
        <position position="1"/>
    </location>
</feature>
<reference evidence="1 2" key="2">
    <citation type="journal article" date="2017" name="Front. Plant Sci.">
        <title>Gene Classification and Mining of Molecular Markers Useful in Red Clover (Trifolium pratense) Breeding.</title>
        <authorList>
            <person name="Istvanek J."/>
            <person name="Dluhosova J."/>
            <person name="Dluhos P."/>
            <person name="Patkova L."/>
            <person name="Nedelnik J."/>
            <person name="Repkova J."/>
        </authorList>
    </citation>
    <scope>NUCLEOTIDE SEQUENCE [LARGE SCALE GENOMIC DNA]</scope>
    <source>
        <strain evidence="2">cv. Tatra</strain>
        <tissue evidence="1">Young leaves</tissue>
    </source>
</reference>
<dbReference type="AlphaFoldDB" id="A0A2K3PE92"/>
<evidence type="ECO:0000313" key="1">
    <source>
        <dbReference type="EMBL" id="PNY13554.1"/>
    </source>
</evidence>
<dbReference type="EMBL" id="ASHM01006158">
    <property type="protein sequence ID" value="PNY13554.1"/>
    <property type="molecule type" value="Genomic_DNA"/>
</dbReference>
<protein>
    <submittedName>
        <fullName evidence="1">Uncharacterized protein</fullName>
    </submittedName>
</protein>
<gene>
    <name evidence="1" type="ORF">L195_g010211</name>
</gene>
<reference evidence="1 2" key="1">
    <citation type="journal article" date="2014" name="Am. J. Bot.">
        <title>Genome assembly and annotation for red clover (Trifolium pratense; Fabaceae).</title>
        <authorList>
            <person name="Istvanek J."/>
            <person name="Jaros M."/>
            <person name="Krenek A."/>
            <person name="Repkova J."/>
        </authorList>
    </citation>
    <scope>NUCLEOTIDE SEQUENCE [LARGE SCALE GENOMIC DNA]</scope>
    <source>
        <strain evidence="2">cv. Tatra</strain>
        <tissue evidence="1">Young leaves</tissue>
    </source>
</reference>
<evidence type="ECO:0000313" key="2">
    <source>
        <dbReference type="Proteomes" id="UP000236291"/>
    </source>
</evidence>
<organism evidence="1 2">
    <name type="scientific">Trifolium pratense</name>
    <name type="common">Red clover</name>
    <dbReference type="NCBI Taxonomy" id="57577"/>
    <lineage>
        <taxon>Eukaryota</taxon>
        <taxon>Viridiplantae</taxon>
        <taxon>Streptophyta</taxon>
        <taxon>Embryophyta</taxon>
        <taxon>Tracheophyta</taxon>
        <taxon>Spermatophyta</taxon>
        <taxon>Magnoliopsida</taxon>
        <taxon>eudicotyledons</taxon>
        <taxon>Gunneridae</taxon>
        <taxon>Pentapetalae</taxon>
        <taxon>rosids</taxon>
        <taxon>fabids</taxon>
        <taxon>Fabales</taxon>
        <taxon>Fabaceae</taxon>
        <taxon>Papilionoideae</taxon>
        <taxon>50 kb inversion clade</taxon>
        <taxon>NPAAA clade</taxon>
        <taxon>Hologalegina</taxon>
        <taxon>IRL clade</taxon>
        <taxon>Trifolieae</taxon>
        <taxon>Trifolium</taxon>
    </lineage>
</organism>
<comment type="caution">
    <text evidence="1">The sequence shown here is derived from an EMBL/GenBank/DDBJ whole genome shotgun (WGS) entry which is preliminary data.</text>
</comment>
<sequence>VRKEGLLKHPRDQRAQGAAVPAGEGIVMITKTRTTGGEVAAGVMIGMNVTGTVGETGTLVAEAEAAVPVLIARVVEEGVMMMSVIVGAEADQWTAAPLHDTVLVLKGALLQRGVFPLKRVLPPRKAHVVKVLIIVAEMESLLRLAVSHHEVALMLPGARLLEIQMAMNKLFFMKYSKDTSTSVPVTVLIILDDLVIVNGLIRVSEKFYDLSAVWQDGCDLVKAQLIYN</sequence>